<comment type="similarity">
    <text evidence="1">Belongs to the sulfatase family.</text>
</comment>
<feature type="domain" description="Sulfatase N-terminal" evidence="4">
    <location>
        <begin position="45"/>
        <end position="412"/>
    </location>
</feature>
<evidence type="ECO:0000256" key="2">
    <source>
        <dbReference type="ARBA" id="ARBA00022801"/>
    </source>
</evidence>
<accession>A0A449I1R5</accession>
<gene>
    <name evidence="5" type="primary">atsA_3</name>
    <name evidence="5" type="ORF">NCTC7812_00896</name>
</gene>
<dbReference type="Pfam" id="PF00884">
    <property type="entry name" value="Sulfatase"/>
    <property type="match status" value="1"/>
</dbReference>
<feature type="modified residue" description="3-oxoalanine (Ser)" evidence="3">
    <location>
        <position position="93"/>
    </location>
</feature>
<dbReference type="GO" id="GO:0004065">
    <property type="term" value="F:arylsulfatase activity"/>
    <property type="evidence" value="ECO:0007669"/>
    <property type="project" value="UniProtKB-EC"/>
</dbReference>
<dbReference type="InterPro" id="IPR017850">
    <property type="entry name" value="Alkaline_phosphatase_core_sf"/>
</dbReference>
<evidence type="ECO:0000259" key="4">
    <source>
        <dbReference type="Pfam" id="PF00884"/>
    </source>
</evidence>
<dbReference type="InterPro" id="IPR052701">
    <property type="entry name" value="GAG_Ulvan_Degrading_Sulfatases"/>
</dbReference>
<dbReference type="SUPFAM" id="SSF53649">
    <property type="entry name" value="Alkaline phosphatase-like"/>
    <property type="match status" value="1"/>
</dbReference>
<evidence type="ECO:0000256" key="3">
    <source>
        <dbReference type="PIRSR" id="PIRSR600917-52"/>
    </source>
</evidence>
<sequence>MKSGFLFLFLHITTIKKTMNNRKTFLWGCMALAATGVNARQAEKPNILFILCDDMGYGDLGCYGQRYIRTPHIDRMASEGMRFTQAYAGSPVSAPSRASLMTGQHTGHTEVRGNKEYWKDASLIMYGDNEDYSMVGQHPYDPGHIILPEVMKNNGYTTGLFGKWAGGYEGSASTPDKRGVDEFYGYICQFQAHLYYPNFLNRYSRTQGDTGVVRIVMEENIKHPMYGKGYEQRTQYSADLIHRKALEWIDGQDGRQPFFGLLTYTLPHAELAQPDDSLLQAYRKQFFHDRTWGGSEGSRYNPSVHTHAQFAAMITRLDAYVGEILQKLKEKGLDENTLVVFSSDNGPHEEGGADPAFFGRDGKLRGLKRECHEGGIRVPFIVRWPGRVPAGTTSSHKLAFYDVMPTFCELAGDRRFPKKYLNKQLADDCFDGISFAAAMTGDSLRQQRHDHLYWEFHETDQIAVRREDWKMVVKKGVPHLYNLAEDIHEDHDVAASYPDVVEQLVSIIRKEHRPSRFFKVTLPEAAKQPLP</sequence>
<dbReference type="Gene3D" id="3.30.1120.10">
    <property type="match status" value="1"/>
</dbReference>
<dbReference type="EC" id="3.1.6.1" evidence="5"/>
<dbReference type="AlphaFoldDB" id="A0A449I1R5"/>
<name>A0A449I1R5_9BACE</name>
<dbReference type="Proteomes" id="UP000396835">
    <property type="component" value="Unassembled WGS sequence"/>
</dbReference>
<evidence type="ECO:0000313" key="5">
    <source>
        <dbReference type="EMBL" id="VFB13372.1"/>
    </source>
</evidence>
<keyword evidence="2 5" id="KW-0378">Hydrolase</keyword>
<protein>
    <submittedName>
        <fullName evidence="5">Arylsulfatase</fullName>
        <ecNumber evidence="5">3.1.6.1</ecNumber>
    </submittedName>
</protein>
<dbReference type="PANTHER" id="PTHR43751:SF3">
    <property type="entry name" value="SULFATASE N-TERMINAL DOMAIN-CONTAINING PROTEIN"/>
    <property type="match status" value="1"/>
</dbReference>
<dbReference type="PANTHER" id="PTHR43751">
    <property type="entry name" value="SULFATASE"/>
    <property type="match status" value="1"/>
</dbReference>
<dbReference type="PROSITE" id="PS00523">
    <property type="entry name" value="SULFATASE_1"/>
    <property type="match status" value="1"/>
</dbReference>
<proteinExistence type="inferred from homology"/>
<organism evidence="5 6">
    <name type="scientific">Prevotella heparinolytica</name>
    <dbReference type="NCBI Taxonomy" id="28113"/>
    <lineage>
        <taxon>Bacteria</taxon>
        <taxon>Pseudomonadati</taxon>
        <taxon>Bacteroidota</taxon>
        <taxon>Bacteroidia</taxon>
        <taxon>Bacteroidales</taxon>
        <taxon>Bacteroidaceae</taxon>
        <taxon>Bacteroides</taxon>
    </lineage>
</organism>
<evidence type="ECO:0000256" key="1">
    <source>
        <dbReference type="ARBA" id="ARBA00008779"/>
    </source>
</evidence>
<dbReference type="EMBL" id="CAACYH010000004">
    <property type="protein sequence ID" value="VFB13372.1"/>
    <property type="molecule type" value="Genomic_DNA"/>
</dbReference>
<dbReference type="InterPro" id="IPR000917">
    <property type="entry name" value="Sulfatase_N"/>
</dbReference>
<comment type="PTM">
    <text evidence="3">The conversion to 3-oxoalanine (also known as C-formylglycine, FGly), of a serine or cysteine residue in prokaryotes and of a cysteine residue in eukaryotes, is critical for catalytic activity.</text>
</comment>
<dbReference type="Gene3D" id="3.40.720.10">
    <property type="entry name" value="Alkaline Phosphatase, subunit A"/>
    <property type="match status" value="1"/>
</dbReference>
<evidence type="ECO:0000313" key="6">
    <source>
        <dbReference type="Proteomes" id="UP000396835"/>
    </source>
</evidence>
<dbReference type="CDD" id="cd16145">
    <property type="entry name" value="ARS_like"/>
    <property type="match status" value="1"/>
</dbReference>
<dbReference type="InterPro" id="IPR024607">
    <property type="entry name" value="Sulfatase_CS"/>
</dbReference>
<reference evidence="5 6" key="1">
    <citation type="submission" date="2019-02" db="EMBL/GenBank/DDBJ databases">
        <authorList>
            <consortium name="Pathogen Informatics"/>
        </authorList>
    </citation>
    <scope>NUCLEOTIDE SEQUENCE [LARGE SCALE GENOMIC DNA]</scope>
    <source>
        <strain evidence="5 6">3012STDY7078512</strain>
    </source>
</reference>